<accession>A0A511H6I1</accession>
<dbReference type="Proteomes" id="UP000321224">
    <property type="component" value="Unassembled WGS sequence"/>
</dbReference>
<dbReference type="Pfam" id="PF09543">
    <property type="entry name" value="DUF2379"/>
    <property type="match status" value="1"/>
</dbReference>
<dbReference type="AlphaFoldDB" id="A0A511H6I1"/>
<evidence type="ECO:0000313" key="3">
    <source>
        <dbReference type="EMBL" id="SDE27594.1"/>
    </source>
</evidence>
<dbReference type="EMBL" id="FNAJ01000005">
    <property type="protein sequence ID" value="SDE27594.1"/>
    <property type="molecule type" value="Genomic_DNA"/>
</dbReference>
<dbReference type="NCBIfam" id="TIGR02267">
    <property type="entry name" value="DUSAM domain"/>
    <property type="match status" value="1"/>
</dbReference>
<evidence type="ECO:0000259" key="1">
    <source>
        <dbReference type="Pfam" id="PF09543"/>
    </source>
</evidence>
<organism evidence="2 5">
    <name type="scientific">Myxococcus virescens</name>
    <dbReference type="NCBI Taxonomy" id="83456"/>
    <lineage>
        <taxon>Bacteria</taxon>
        <taxon>Pseudomonadati</taxon>
        <taxon>Myxococcota</taxon>
        <taxon>Myxococcia</taxon>
        <taxon>Myxococcales</taxon>
        <taxon>Cystobacterineae</taxon>
        <taxon>Myxococcaceae</taxon>
        <taxon>Myxococcus</taxon>
    </lineage>
</organism>
<protein>
    <submittedName>
        <fullName evidence="3">DUSAM domain-containing protein</fullName>
    </submittedName>
</protein>
<dbReference type="InterPro" id="IPR011753">
    <property type="entry name" value="DUSAM_dom"/>
</dbReference>
<evidence type="ECO:0000313" key="5">
    <source>
        <dbReference type="Proteomes" id="UP000321224"/>
    </source>
</evidence>
<feature type="domain" description="DUSAM" evidence="1">
    <location>
        <begin position="6"/>
        <end position="122"/>
    </location>
</feature>
<dbReference type="EMBL" id="BJVY01000001">
    <property type="protein sequence ID" value="GEL68419.1"/>
    <property type="molecule type" value="Genomic_DNA"/>
</dbReference>
<proteinExistence type="predicted"/>
<comment type="caution">
    <text evidence="2">The sequence shown here is derived from an EMBL/GenBank/DDBJ whole genome shotgun (WGS) entry which is preliminary data.</text>
</comment>
<dbReference type="RefSeq" id="WP_090490793.1">
    <property type="nucleotide sequence ID" value="NZ_BJVY01000001.1"/>
</dbReference>
<gene>
    <name evidence="2" type="ORF">MVI01_02030</name>
    <name evidence="3" type="ORF">SAMN04488504_105382</name>
</gene>
<evidence type="ECO:0000313" key="2">
    <source>
        <dbReference type="EMBL" id="GEL68419.1"/>
    </source>
</evidence>
<dbReference type="Proteomes" id="UP000198717">
    <property type="component" value="Unassembled WGS sequence"/>
</dbReference>
<evidence type="ECO:0000313" key="4">
    <source>
        <dbReference type="Proteomes" id="UP000198717"/>
    </source>
</evidence>
<reference evidence="2 5" key="2">
    <citation type="submission" date="2019-07" db="EMBL/GenBank/DDBJ databases">
        <title>Whole genome shotgun sequence of Myxococcus virescens NBRC 100334.</title>
        <authorList>
            <person name="Hosoyama A."/>
            <person name="Uohara A."/>
            <person name="Ohji S."/>
            <person name="Ichikawa N."/>
        </authorList>
    </citation>
    <scope>NUCLEOTIDE SEQUENCE [LARGE SCALE GENOMIC DNA]</scope>
    <source>
        <strain evidence="2 5">NBRC 100334</strain>
    </source>
</reference>
<sequence length="126" mass="14342">MSEKIDWDPIRALARRVIREGAPLVLDDDVRALLRRTAREVGISDANAEQALSTDVGALELLRESSRRITDGSNRLMDALHRMYRHQKAGDFDSARQEMRDVLSVEVVPHYREVAEGQLEDLEDES</sequence>
<name>A0A511H6I1_9BACT</name>
<keyword evidence="4" id="KW-1185">Reference proteome</keyword>
<reference evidence="3 4" key="1">
    <citation type="submission" date="2016-10" db="EMBL/GenBank/DDBJ databases">
        <authorList>
            <person name="Varghese N."/>
            <person name="Submissions S."/>
        </authorList>
    </citation>
    <scope>NUCLEOTIDE SEQUENCE [LARGE SCALE GENOMIC DNA]</scope>
    <source>
        <strain evidence="3 4">DSM 2260</strain>
    </source>
</reference>